<keyword evidence="2 5" id="KW-0328">Glycosyltransferase</keyword>
<feature type="domain" description="Glycosyltransferase 2-like" evidence="4">
    <location>
        <begin position="14"/>
        <end position="178"/>
    </location>
</feature>
<dbReference type="GO" id="GO:0016020">
    <property type="term" value="C:membrane"/>
    <property type="evidence" value="ECO:0007669"/>
    <property type="project" value="GOC"/>
</dbReference>
<dbReference type="InterPro" id="IPR001173">
    <property type="entry name" value="Glyco_trans_2-like"/>
</dbReference>
<evidence type="ECO:0000256" key="1">
    <source>
        <dbReference type="ARBA" id="ARBA00006739"/>
    </source>
</evidence>
<reference evidence="5 6" key="1">
    <citation type="journal article" date="2015" name="Stand. Genomic Sci.">
        <title>Genomic Encyclopedia of Bacterial and Archaeal Type Strains, Phase III: the genomes of soil and plant-associated and newly described type strains.</title>
        <authorList>
            <person name="Whitman W.B."/>
            <person name="Woyke T."/>
            <person name="Klenk H.P."/>
            <person name="Zhou Y."/>
            <person name="Lilburn T.G."/>
            <person name="Beck B.J."/>
            <person name="De Vos P."/>
            <person name="Vandamme P."/>
            <person name="Eisen J.A."/>
            <person name="Garrity G."/>
            <person name="Hugenholtz P."/>
            <person name="Kyrpides N.C."/>
        </authorList>
    </citation>
    <scope>NUCLEOTIDE SEQUENCE [LARGE SCALE GENOMIC DNA]</scope>
    <source>
        <strain evidence="5 6">AC4r</strain>
    </source>
</reference>
<dbReference type="Proteomes" id="UP000292408">
    <property type="component" value="Unassembled WGS sequence"/>
</dbReference>
<dbReference type="CDD" id="cd06442">
    <property type="entry name" value="DPM1_like"/>
    <property type="match status" value="1"/>
</dbReference>
<accession>A0A4Q7TST1</accession>
<evidence type="ECO:0000256" key="2">
    <source>
        <dbReference type="ARBA" id="ARBA00022676"/>
    </source>
</evidence>
<dbReference type="SUPFAM" id="SSF53448">
    <property type="entry name" value="Nucleotide-diphospho-sugar transferases"/>
    <property type="match status" value="1"/>
</dbReference>
<comment type="caution">
    <text evidence="5">The sequence shown here is derived from an EMBL/GenBank/DDBJ whole genome shotgun (WGS) entry which is preliminary data.</text>
</comment>
<name>A0A4Q7TST1_9MICO</name>
<evidence type="ECO:0000313" key="5">
    <source>
        <dbReference type="EMBL" id="RZT64064.1"/>
    </source>
</evidence>
<proteinExistence type="inferred from homology"/>
<dbReference type="FunFam" id="3.90.550.10:FF:000122">
    <property type="entry name" value="Dolichol-phosphate mannosyltransferase subunit 1"/>
    <property type="match status" value="1"/>
</dbReference>
<dbReference type="Pfam" id="PF00535">
    <property type="entry name" value="Glycos_transf_2"/>
    <property type="match status" value="1"/>
</dbReference>
<organism evidence="5 6">
    <name type="scientific">Microcella alkaliphila</name>
    <dbReference type="NCBI Taxonomy" id="279828"/>
    <lineage>
        <taxon>Bacteria</taxon>
        <taxon>Bacillati</taxon>
        <taxon>Actinomycetota</taxon>
        <taxon>Actinomycetes</taxon>
        <taxon>Micrococcales</taxon>
        <taxon>Microbacteriaceae</taxon>
        <taxon>Microcella</taxon>
    </lineage>
</organism>
<dbReference type="EMBL" id="SGXT01000011">
    <property type="protein sequence ID" value="RZT64064.1"/>
    <property type="molecule type" value="Genomic_DNA"/>
</dbReference>
<dbReference type="InterPro" id="IPR029044">
    <property type="entry name" value="Nucleotide-diphossugar_trans"/>
</dbReference>
<dbReference type="Gene3D" id="3.90.550.10">
    <property type="entry name" value="Spore Coat Polysaccharide Biosynthesis Protein SpsA, Chain A"/>
    <property type="match status" value="1"/>
</dbReference>
<dbReference type="OrthoDB" id="9810303at2"/>
<dbReference type="AlphaFoldDB" id="A0A4Q7TST1"/>
<evidence type="ECO:0000256" key="3">
    <source>
        <dbReference type="ARBA" id="ARBA00022679"/>
    </source>
</evidence>
<protein>
    <submittedName>
        <fullName evidence="5">Dolichol-phosphate mannosyltransferase</fullName>
    </submittedName>
</protein>
<dbReference type="InterPro" id="IPR039528">
    <property type="entry name" value="DPM1-like"/>
</dbReference>
<dbReference type="GO" id="GO:0009247">
    <property type="term" value="P:glycolipid biosynthetic process"/>
    <property type="evidence" value="ECO:0007669"/>
    <property type="project" value="TreeGrafter"/>
</dbReference>
<evidence type="ECO:0000259" key="4">
    <source>
        <dbReference type="Pfam" id="PF00535"/>
    </source>
</evidence>
<keyword evidence="6" id="KW-1185">Reference proteome</keyword>
<dbReference type="PANTHER" id="PTHR43398:SF1">
    <property type="entry name" value="DOLICHOL-PHOSPHATE MANNOSYLTRANSFERASE SUBUNIT 1"/>
    <property type="match status" value="1"/>
</dbReference>
<comment type="similarity">
    <text evidence="1">Belongs to the glycosyltransferase 2 family.</text>
</comment>
<gene>
    <name evidence="5" type="ORF">EV140_0300</name>
</gene>
<dbReference type="PANTHER" id="PTHR43398">
    <property type="entry name" value="DOLICHOL-PHOSPHATE MANNOSYLTRANSFERASE SUBUNIT 1"/>
    <property type="match status" value="1"/>
</dbReference>
<dbReference type="GO" id="GO:0004582">
    <property type="term" value="F:dolichyl-phosphate beta-D-mannosyltransferase activity"/>
    <property type="evidence" value="ECO:0007669"/>
    <property type="project" value="InterPro"/>
</dbReference>
<evidence type="ECO:0000313" key="6">
    <source>
        <dbReference type="Proteomes" id="UP000292408"/>
    </source>
</evidence>
<dbReference type="RefSeq" id="WP_130280352.1">
    <property type="nucleotide sequence ID" value="NZ_SGXT01000011.1"/>
</dbReference>
<sequence>MTPPAAASGADCLIVVPTYNEADSLRSIIARIRVAVPDADILIVDDASPDGTGAIADELAAADRRVSVLHRAGKDGLGSAYLAGFAVAADRGYARAVEIDADGSHDPAELPAMLTIAHTSGADLVIGSRWVPGGSVVNWPWFRRAISRAGNSYARRMLGSRIKDITAGFRVYRVAALSSIDRAHVSSQGYCFQVELAWRVEQSGGVVREHPIAFVERASGRSKMHAGIVAEALGRVTVWGIASRGGRRRLTGWDP</sequence>
<keyword evidence="3 5" id="KW-0808">Transferase</keyword>